<name>A0ABR4G4H3_9EURO</name>
<evidence type="ECO:0000313" key="2">
    <source>
        <dbReference type="Proteomes" id="UP001610563"/>
    </source>
</evidence>
<proteinExistence type="predicted"/>
<gene>
    <name evidence="1" type="ORF">BJX66DRAFT_305071</name>
</gene>
<evidence type="ECO:0000313" key="1">
    <source>
        <dbReference type="EMBL" id="KAL2793911.1"/>
    </source>
</evidence>
<accession>A0ABR4G4H3</accession>
<organism evidence="1 2">
    <name type="scientific">Aspergillus keveii</name>
    <dbReference type="NCBI Taxonomy" id="714993"/>
    <lineage>
        <taxon>Eukaryota</taxon>
        <taxon>Fungi</taxon>
        <taxon>Dikarya</taxon>
        <taxon>Ascomycota</taxon>
        <taxon>Pezizomycotina</taxon>
        <taxon>Eurotiomycetes</taxon>
        <taxon>Eurotiomycetidae</taxon>
        <taxon>Eurotiales</taxon>
        <taxon>Aspergillaceae</taxon>
        <taxon>Aspergillus</taxon>
        <taxon>Aspergillus subgen. Nidulantes</taxon>
    </lineage>
</organism>
<comment type="caution">
    <text evidence="1">The sequence shown here is derived from an EMBL/GenBank/DDBJ whole genome shotgun (WGS) entry which is preliminary data.</text>
</comment>
<dbReference type="EMBL" id="JBFTWV010000051">
    <property type="protein sequence ID" value="KAL2793911.1"/>
    <property type="molecule type" value="Genomic_DNA"/>
</dbReference>
<reference evidence="1 2" key="1">
    <citation type="submission" date="2024-07" db="EMBL/GenBank/DDBJ databases">
        <title>Section-level genome sequencing and comparative genomics of Aspergillus sections Usti and Cavernicolus.</title>
        <authorList>
            <consortium name="Lawrence Berkeley National Laboratory"/>
            <person name="Nybo J.L."/>
            <person name="Vesth T.C."/>
            <person name="Theobald S."/>
            <person name="Frisvad J.C."/>
            <person name="Larsen T.O."/>
            <person name="Kjaerboelling I."/>
            <person name="Rothschild-Mancinelli K."/>
            <person name="Lyhne E.K."/>
            <person name="Kogle M.E."/>
            <person name="Barry K."/>
            <person name="Clum A."/>
            <person name="Na H."/>
            <person name="Ledsgaard L."/>
            <person name="Lin J."/>
            <person name="Lipzen A."/>
            <person name="Kuo A."/>
            <person name="Riley R."/>
            <person name="Mondo S."/>
            <person name="Labutti K."/>
            <person name="Haridas S."/>
            <person name="Pangalinan J."/>
            <person name="Salamov A.A."/>
            <person name="Simmons B.A."/>
            <person name="Magnuson J.K."/>
            <person name="Chen J."/>
            <person name="Drula E."/>
            <person name="Henrissat B."/>
            <person name="Wiebenga A."/>
            <person name="Lubbers R.J."/>
            <person name="Gomes A.C."/>
            <person name="Makela M.R."/>
            <person name="Stajich J."/>
            <person name="Grigoriev I.V."/>
            <person name="Mortensen U.H."/>
            <person name="De Vries R.P."/>
            <person name="Baker S.E."/>
            <person name="Andersen M.R."/>
        </authorList>
    </citation>
    <scope>NUCLEOTIDE SEQUENCE [LARGE SCALE GENOMIC DNA]</scope>
    <source>
        <strain evidence="1 2">CBS 209.92</strain>
    </source>
</reference>
<dbReference type="Proteomes" id="UP001610563">
    <property type="component" value="Unassembled WGS sequence"/>
</dbReference>
<keyword evidence="2" id="KW-1185">Reference proteome</keyword>
<protein>
    <submittedName>
        <fullName evidence="1">Uncharacterized protein</fullName>
    </submittedName>
</protein>
<sequence>MYYYQGGGRDNPGIPFIPHDPLPAPISGGRYLIRKKGHEDCYWYLDSEGRLVLCNKPTIFRIDLVNNDDQTLLPPVLIASDKVYITAITSTGELPPIPTSTKGCAGLLPELSSRSLALVGSIKGSSLVTLSSHTPFCGAPSGQAFCWG</sequence>